<evidence type="ECO:0000256" key="4">
    <source>
        <dbReference type="ARBA" id="ARBA00023239"/>
    </source>
</evidence>
<comment type="similarity">
    <text evidence="2">Belongs to the pterin-4-alpha-carbinolamine dehydratase family.</text>
</comment>
<sequence length="68" mass="8093">MPDRGHERVYSDKEIIRKLKDDLPDWELENGCIRRVYKTYNWKGTLMVVNTIGHLSEVAWHHPDMLVS</sequence>
<dbReference type="AlphaFoldDB" id="X1TNA5"/>
<comment type="catalytic activity">
    <reaction evidence="1">
        <text>(4aS,6R)-4a-hydroxy-L-erythro-5,6,7,8-tetrahydrobiopterin = (6R)-L-erythro-6,7-dihydrobiopterin + H2O</text>
        <dbReference type="Rhea" id="RHEA:11920"/>
        <dbReference type="ChEBI" id="CHEBI:15377"/>
        <dbReference type="ChEBI" id="CHEBI:15642"/>
        <dbReference type="ChEBI" id="CHEBI:43120"/>
        <dbReference type="EC" id="4.2.1.96"/>
    </reaction>
</comment>
<reference evidence="5" key="1">
    <citation type="journal article" date="2014" name="Front. Microbiol.">
        <title>High frequency of phylogenetically diverse reductive dehalogenase-homologous genes in deep subseafloor sedimentary metagenomes.</title>
        <authorList>
            <person name="Kawai M."/>
            <person name="Futagami T."/>
            <person name="Toyoda A."/>
            <person name="Takaki Y."/>
            <person name="Nishi S."/>
            <person name="Hori S."/>
            <person name="Arai W."/>
            <person name="Tsubouchi T."/>
            <person name="Morono Y."/>
            <person name="Uchiyama I."/>
            <person name="Ito T."/>
            <person name="Fujiyama A."/>
            <person name="Inagaki F."/>
            <person name="Takami H."/>
        </authorList>
    </citation>
    <scope>NUCLEOTIDE SEQUENCE</scope>
    <source>
        <strain evidence="5">Expedition CK06-06</strain>
    </source>
</reference>
<dbReference type="EC" id="4.2.1.96" evidence="3"/>
<dbReference type="InterPro" id="IPR036428">
    <property type="entry name" value="PCD_sf"/>
</dbReference>
<evidence type="ECO:0000256" key="1">
    <source>
        <dbReference type="ARBA" id="ARBA00001554"/>
    </source>
</evidence>
<keyword evidence="4" id="KW-0456">Lyase</keyword>
<comment type="caution">
    <text evidence="5">The sequence shown here is derived from an EMBL/GenBank/DDBJ whole genome shotgun (WGS) entry which is preliminary data.</text>
</comment>
<dbReference type="Pfam" id="PF01329">
    <property type="entry name" value="Pterin_4a"/>
    <property type="match status" value="1"/>
</dbReference>
<name>X1TNA5_9ZZZZ</name>
<gene>
    <name evidence="5" type="ORF">S12H4_46967</name>
</gene>
<dbReference type="Gene3D" id="3.30.1360.20">
    <property type="entry name" value="Transcriptional coactivator/pterin dehydratase"/>
    <property type="match status" value="1"/>
</dbReference>
<feature type="non-terminal residue" evidence="5">
    <location>
        <position position="68"/>
    </location>
</feature>
<evidence type="ECO:0000313" key="5">
    <source>
        <dbReference type="EMBL" id="GAJ06744.1"/>
    </source>
</evidence>
<proteinExistence type="inferred from homology"/>
<dbReference type="GO" id="GO:0006729">
    <property type="term" value="P:tetrahydrobiopterin biosynthetic process"/>
    <property type="evidence" value="ECO:0007669"/>
    <property type="project" value="InterPro"/>
</dbReference>
<dbReference type="SUPFAM" id="SSF55248">
    <property type="entry name" value="PCD-like"/>
    <property type="match status" value="1"/>
</dbReference>
<dbReference type="EMBL" id="BARW01029187">
    <property type="protein sequence ID" value="GAJ06744.1"/>
    <property type="molecule type" value="Genomic_DNA"/>
</dbReference>
<accession>X1TNA5</accession>
<evidence type="ECO:0000256" key="3">
    <source>
        <dbReference type="ARBA" id="ARBA00013252"/>
    </source>
</evidence>
<protein>
    <recommendedName>
        <fullName evidence="3">4a-hydroxytetrahydrobiopterin dehydratase</fullName>
        <ecNumber evidence="3">4.2.1.96</ecNumber>
    </recommendedName>
</protein>
<evidence type="ECO:0000256" key="2">
    <source>
        <dbReference type="ARBA" id="ARBA00006472"/>
    </source>
</evidence>
<organism evidence="5">
    <name type="scientific">marine sediment metagenome</name>
    <dbReference type="NCBI Taxonomy" id="412755"/>
    <lineage>
        <taxon>unclassified sequences</taxon>
        <taxon>metagenomes</taxon>
        <taxon>ecological metagenomes</taxon>
    </lineage>
</organism>
<dbReference type="GO" id="GO:0008124">
    <property type="term" value="F:4-alpha-hydroxytetrahydrobiopterin dehydratase activity"/>
    <property type="evidence" value="ECO:0007669"/>
    <property type="project" value="UniProtKB-EC"/>
</dbReference>
<dbReference type="InterPro" id="IPR001533">
    <property type="entry name" value="Pterin_deHydtase"/>
</dbReference>